<dbReference type="AlphaFoldDB" id="S2KML8"/>
<dbReference type="STRING" id="1121939.L861_21080"/>
<accession>S2KML8</accession>
<sequence>MYLIVLLEYDDEMTVAVAPASGKEVDGIWSMLFRVYQCLAPSEAPACRT</sequence>
<proteinExistence type="predicted"/>
<name>S2KML8_LITA3</name>
<evidence type="ECO:0000313" key="2">
    <source>
        <dbReference type="Proteomes" id="UP000014463"/>
    </source>
</evidence>
<protein>
    <submittedName>
        <fullName evidence="1">Uncharacterized protein</fullName>
    </submittedName>
</protein>
<keyword evidence="2" id="KW-1185">Reference proteome</keyword>
<organism evidence="1 2">
    <name type="scientific">Litchfieldella anticariensis (strain DSM 16096 / CECT 5854 / CIP 108499 / LMG 22089 / FP35)</name>
    <name type="common">Halomonas anticariensis</name>
    <dbReference type="NCBI Taxonomy" id="1121939"/>
    <lineage>
        <taxon>Bacteria</taxon>
        <taxon>Pseudomonadati</taxon>
        <taxon>Pseudomonadota</taxon>
        <taxon>Gammaproteobacteria</taxon>
        <taxon>Oceanospirillales</taxon>
        <taxon>Halomonadaceae</taxon>
        <taxon>Litchfieldella</taxon>
    </lineage>
</organism>
<dbReference type="Proteomes" id="UP000014463">
    <property type="component" value="Unassembled WGS sequence"/>
</dbReference>
<dbReference type="EMBL" id="ASTJ01000030">
    <property type="protein sequence ID" value="EPC01723.1"/>
    <property type="molecule type" value="Genomic_DNA"/>
</dbReference>
<comment type="caution">
    <text evidence="1">The sequence shown here is derived from an EMBL/GenBank/DDBJ whole genome shotgun (WGS) entry which is preliminary data.</text>
</comment>
<reference evidence="1 2" key="1">
    <citation type="journal article" date="2013" name="Genome Announc.">
        <title>Draft genome sequence of the moderately halophilic gammaproteobacterium Halomonas anticariensis FP35.</title>
        <authorList>
            <person name="Tahrioui A."/>
            <person name="Quesada E."/>
            <person name="Llamas I."/>
        </authorList>
    </citation>
    <scope>NUCLEOTIDE SEQUENCE [LARGE SCALE GENOMIC DNA]</scope>
    <source>
        <strain evidence="2">DSM 16096 / CECT 5854 / LMG 22089 / FP35</strain>
    </source>
</reference>
<dbReference type="PATRIC" id="fig|1121939.11.peg.2808"/>
<evidence type="ECO:0000313" key="1">
    <source>
        <dbReference type="EMBL" id="EPC01723.1"/>
    </source>
</evidence>
<gene>
    <name evidence="1" type="ORF">L861_21080</name>
</gene>